<proteinExistence type="predicted"/>
<reference evidence="1 2" key="1">
    <citation type="submission" date="2017-02" db="EMBL/GenBank/DDBJ databases">
        <title>Draft genome sequence of Haemophilus paracuniculus CCUG 43573 type strain.</title>
        <authorList>
            <person name="Engstrom-Jakobsson H."/>
            <person name="Salva-Serra F."/>
            <person name="Thorell K."/>
            <person name="Gonzales-Siles L."/>
            <person name="Karlsson R."/>
            <person name="Boulund F."/>
            <person name="Engstrand L."/>
            <person name="Kristiansson E."/>
            <person name="Moore E."/>
        </authorList>
    </citation>
    <scope>NUCLEOTIDE SEQUENCE [LARGE SCALE GENOMIC DNA]</scope>
    <source>
        <strain evidence="1 2">CCUG 43573</strain>
    </source>
</reference>
<dbReference type="OrthoDB" id="9991090at2"/>
<dbReference type="Proteomes" id="UP000190867">
    <property type="component" value="Unassembled WGS sequence"/>
</dbReference>
<comment type="caution">
    <text evidence="1">The sequence shown here is derived from an EMBL/GenBank/DDBJ whole genome shotgun (WGS) entry which is preliminary data.</text>
</comment>
<sequence>MRSACPNLINSDQSDFSLKFQDYAKKNKCSQTDNEAVEISRNTQMNINQKIDESQNAEGGLSAFCESQRNYFSKVLKKYGLN</sequence>
<name>A0A1T0ATC6_9PAST</name>
<dbReference type="STRING" id="734.B0187_03160"/>
<dbReference type="AlphaFoldDB" id="A0A1T0ATC6"/>
<gene>
    <name evidence="1" type="ORF">B0187_03160</name>
</gene>
<evidence type="ECO:0000313" key="2">
    <source>
        <dbReference type="Proteomes" id="UP000190867"/>
    </source>
</evidence>
<keyword evidence="2" id="KW-1185">Reference proteome</keyword>
<evidence type="ECO:0000313" key="1">
    <source>
        <dbReference type="EMBL" id="OOR99823.1"/>
    </source>
</evidence>
<accession>A0A1T0ATC6</accession>
<protein>
    <submittedName>
        <fullName evidence="1">Uncharacterized protein</fullName>
    </submittedName>
</protein>
<dbReference type="EMBL" id="MUYA01000004">
    <property type="protein sequence ID" value="OOR99823.1"/>
    <property type="molecule type" value="Genomic_DNA"/>
</dbReference>
<organism evidence="1 2">
    <name type="scientific">Haemophilus paracuniculus</name>
    <dbReference type="NCBI Taxonomy" id="734"/>
    <lineage>
        <taxon>Bacteria</taxon>
        <taxon>Pseudomonadati</taxon>
        <taxon>Pseudomonadota</taxon>
        <taxon>Gammaproteobacteria</taxon>
        <taxon>Pasteurellales</taxon>
        <taxon>Pasteurellaceae</taxon>
        <taxon>Haemophilus</taxon>
    </lineage>
</organism>
<dbReference type="RefSeq" id="WP_078236412.1">
    <property type="nucleotide sequence ID" value="NZ_MUYA01000004.1"/>
</dbReference>